<accession>A0ABQ2V7X3</accession>
<evidence type="ECO:0000313" key="3">
    <source>
        <dbReference type="Proteomes" id="UP000654471"/>
    </source>
</evidence>
<keyword evidence="1" id="KW-0812">Transmembrane</keyword>
<reference evidence="3" key="1">
    <citation type="journal article" date="2019" name="Int. J. Syst. Evol. Microbiol.">
        <title>The Global Catalogue of Microorganisms (GCM) 10K type strain sequencing project: providing services to taxonomists for standard genome sequencing and annotation.</title>
        <authorList>
            <consortium name="The Broad Institute Genomics Platform"/>
            <consortium name="The Broad Institute Genome Sequencing Center for Infectious Disease"/>
            <person name="Wu L."/>
            <person name="Ma J."/>
        </authorList>
    </citation>
    <scope>NUCLEOTIDE SEQUENCE [LARGE SCALE GENOMIC DNA]</scope>
    <source>
        <strain evidence="3">JCM 3399</strain>
    </source>
</reference>
<dbReference type="Proteomes" id="UP000654471">
    <property type="component" value="Unassembled WGS sequence"/>
</dbReference>
<feature type="transmembrane region" description="Helical" evidence="1">
    <location>
        <begin position="40"/>
        <end position="59"/>
    </location>
</feature>
<protein>
    <recommendedName>
        <fullName evidence="4">Integral membrane protein</fullName>
    </recommendedName>
</protein>
<organism evidence="2 3">
    <name type="scientific">Streptomyces albospinus</name>
    <dbReference type="NCBI Taxonomy" id="285515"/>
    <lineage>
        <taxon>Bacteria</taxon>
        <taxon>Bacillati</taxon>
        <taxon>Actinomycetota</taxon>
        <taxon>Actinomycetes</taxon>
        <taxon>Kitasatosporales</taxon>
        <taxon>Streptomycetaceae</taxon>
        <taxon>Streptomyces</taxon>
    </lineage>
</organism>
<evidence type="ECO:0000313" key="2">
    <source>
        <dbReference type="EMBL" id="GGU73135.1"/>
    </source>
</evidence>
<feature type="transmembrane region" description="Helical" evidence="1">
    <location>
        <begin position="104"/>
        <end position="122"/>
    </location>
</feature>
<dbReference type="RefSeq" id="WP_189302479.1">
    <property type="nucleotide sequence ID" value="NZ_BMRP01000015.1"/>
</dbReference>
<evidence type="ECO:0000256" key="1">
    <source>
        <dbReference type="SAM" id="Phobius"/>
    </source>
</evidence>
<comment type="caution">
    <text evidence="2">The sequence shown here is derived from an EMBL/GenBank/DDBJ whole genome shotgun (WGS) entry which is preliminary data.</text>
</comment>
<proteinExistence type="predicted"/>
<keyword evidence="1" id="KW-0472">Membrane</keyword>
<sequence>MGFSGGDRVTGTVWRGVVVVVAQGDFRQSSADAPRDEPQMAAAVGTFAGLLAALALMFGAVHPARPRDPGFFTRRPYGKWLVVVMGAACAVVGLSAVWAGLPWLLVPTLCGAVVAVSAWFLHRDLRLGRVGRTRPAANAGDRHAFRALSRLRERTAAAADTGDD</sequence>
<keyword evidence="1" id="KW-1133">Transmembrane helix</keyword>
<gene>
    <name evidence="2" type="ORF">GCM10010211_43740</name>
</gene>
<keyword evidence="3" id="KW-1185">Reference proteome</keyword>
<feature type="transmembrane region" description="Helical" evidence="1">
    <location>
        <begin position="80"/>
        <end position="98"/>
    </location>
</feature>
<name>A0ABQ2V7X3_9ACTN</name>
<dbReference type="EMBL" id="BMRP01000015">
    <property type="protein sequence ID" value="GGU73135.1"/>
    <property type="molecule type" value="Genomic_DNA"/>
</dbReference>
<evidence type="ECO:0008006" key="4">
    <source>
        <dbReference type="Google" id="ProtNLM"/>
    </source>
</evidence>